<evidence type="ECO:0000313" key="4">
    <source>
        <dbReference type="Proteomes" id="UP000036426"/>
    </source>
</evidence>
<accession>A0A0J1GIJ1</accession>
<keyword evidence="4" id="KW-1185">Reference proteome</keyword>
<keyword evidence="2" id="KW-0732">Signal</keyword>
<dbReference type="OrthoDB" id="5829198at2"/>
<dbReference type="SUPFAM" id="SSF48452">
    <property type="entry name" value="TPR-like"/>
    <property type="match status" value="2"/>
</dbReference>
<feature type="repeat" description="TPR" evidence="1">
    <location>
        <begin position="150"/>
        <end position="183"/>
    </location>
</feature>
<dbReference type="RefSeq" id="WP_047875820.1">
    <property type="nucleotide sequence ID" value="NZ_BMYC01000019.1"/>
</dbReference>
<dbReference type="AlphaFoldDB" id="A0A0J1GIJ1"/>
<proteinExistence type="predicted"/>
<dbReference type="Pfam" id="PF13181">
    <property type="entry name" value="TPR_8"/>
    <property type="match status" value="1"/>
</dbReference>
<dbReference type="SMART" id="SM00028">
    <property type="entry name" value="TPR"/>
    <property type="match status" value="4"/>
</dbReference>
<dbReference type="PANTHER" id="PTHR12558:SF13">
    <property type="entry name" value="CELL DIVISION CYCLE PROTEIN 27 HOMOLOG"/>
    <property type="match status" value="1"/>
</dbReference>
<dbReference type="Gene3D" id="1.25.40.10">
    <property type="entry name" value="Tetratricopeptide repeat domain"/>
    <property type="match status" value="3"/>
</dbReference>
<dbReference type="InterPro" id="IPR019734">
    <property type="entry name" value="TPR_rpt"/>
</dbReference>
<dbReference type="PANTHER" id="PTHR12558">
    <property type="entry name" value="CELL DIVISION CYCLE 16,23,27"/>
    <property type="match status" value="1"/>
</dbReference>
<organism evidence="3 4">
    <name type="scientific">Photobacterium aphoticum</name>
    <dbReference type="NCBI Taxonomy" id="754436"/>
    <lineage>
        <taxon>Bacteria</taxon>
        <taxon>Pseudomonadati</taxon>
        <taxon>Pseudomonadota</taxon>
        <taxon>Gammaproteobacteria</taxon>
        <taxon>Vibrionales</taxon>
        <taxon>Vibrionaceae</taxon>
        <taxon>Photobacterium</taxon>
    </lineage>
</organism>
<dbReference type="InterPro" id="IPR011990">
    <property type="entry name" value="TPR-like_helical_dom_sf"/>
</dbReference>
<feature type="repeat" description="TPR" evidence="1">
    <location>
        <begin position="73"/>
        <end position="106"/>
    </location>
</feature>
<dbReference type="Pfam" id="PF13432">
    <property type="entry name" value="TPR_16"/>
    <property type="match status" value="1"/>
</dbReference>
<feature type="repeat" description="TPR" evidence="1">
    <location>
        <begin position="290"/>
        <end position="323"/>
    </location>
</feature>
<dbReference type="PROSITE" id="PS50005">
    <property type="entry name" value="TPR"/>
    <property type="match status" value="3"/>
</dbReference>
<keyword evidence="1" id="KW-0802">TPR repeat</keyword>
<reference evidence="3 4" key="1">
    <citation type="submission" date="2015-05" db="EMBL/GenBank/DDBJ databases">
        <title>Photobacterium galathea sp. nov.</title>
        <authorList>
            <person name="Machado H."/>
            <person name="Gram L."/>
        </authorList>
    </citation>
    <scope>NUCLEOTIDE SEQUENCE [LARGE SCALE GENOMIC DNA]</scope>
    <source>
        <strain evidence="3 4">DSM 25995</strain>
    </source>
</reference>
<feature type="signal peptide" evidence="2">
    <location>
        <begin position="1"/>
        <end position="25"/>
    </location>
</feature>
<name>A0A0J1GIJ1_9GAMM</name>
<dbReference type="EMBL" id="LDOV01000033">
    <property type="protein sequence ID" value="KLU99308.1"/>
    <property type="molecule type" value="Genomic_DNA"/>
</dbReference>
<evidence type="ECO:0000256" key="1">
    <source>
        <dbReference type="PROSITE-ProRule" id="PRU00339"/>
    </source>
</evidence>
<dbReference type="Proteomes" id="UP000036426">
    <property type="component" value="Unassembled WGS sequence"/>
</dbReference>
<comment type="caution">
    <text evidence="3">The sequence shown here is derived from an EMBL/GenBank/DDBJ whole genome shotgun (WGS) entry which is preliminary data.</text>
</comment>
<gene>
    <name evidence="3" type="ORF">ABT58_17925</name>
</gene>
<sequence>MQKYRQHLLASLLLLSGALAAPALAKENPELSDRTFRTVNKVQELIATERYSDAIARLNKALNSSGKKEYDRAVLLQQMGFLYSLKDNYPKAAEYFTKALKTDALPVPVAQQVRYSLAQLLLAEGKFRQSVNTMKTWFEVAKTTNEKPQAHAYITLASAYVQLEDYRNAIAPTKKAIAMTKSPSESWYVLLMAAHYELKQYKSVAGVLKTLTTKYPKKKQYWMQLSGIYMELNQEKNALATLELAHKFGLLDDEKELLRLSNFQAYLGIPYRAARTLEGEMDKGAVKRSTKNLDTLGNYWQQAKELDSAITAYRKAYDMKPTVKTQLKIVRLMLQDKQYQSATQFTLKAAPNADGGDKAELAYLRGMAYFELEQPANALKAMKTAAQSKDMQAVAGPWVNFLQDQG</sequence>
<evidence type="ECO:0000313" key="3">
    <source>
        <dbReference type="EMBL" id="KLU99308.1"/>
    </source>
</evidence>
<protein>
    <submittedName>
        <fullName evidence="3">Uncharacterized protein</fullName>
    </submittedName>
</protein>
<evidence type="ECO:0000256" key="2">
    <source>
        <dbReference type="SAM" id="SignalP"/>
    </source>
</evidence>
<dbReference type="PATRIC" id="fig|754436.4.peg.3797"/>
<feature type="chain" id="PRO_5005251818" evidence="2">
    <location>
        <begin position="26"/>
        <end position="406"/>
    </location>
</feature>